<reference evidence="1 2" key="2">
    <citation type="journal article" date="2008" name="J. Virol.">
        <title>Genome analysis of a Glossina pallidipes salivary gland hypertrophy virus reveals a novel, large, double-stranded circular DNA virus.</title>
        <authorList>
            <person name="Abd-Alla A.M."/>
            <person name="Cousserans F."/>
            <person name="Parker A.G."/>
            <person name="Jehle J.A."/>
            <person name="Parker N.J."/>
            <person name="Vlak J.M."/>
            <person name="Robinson A.S."/>
            <person name="Bergoin M."/>
        </authorList>
    </citation>
    <scope>NUCLEOTIDE SEQUENCE [LARGE SCALE GENOMIC DNA]</scope>
    <source>
        <strain evidence="2">Isolate Glossina pallidipes/Ethiopia/Seibersdorf/-</strain>
    </source>
</reference>
<organism evidence="1 2">
    <name type="scientific">Glossina hytrovirus (isolate Glossina pallidipes/Ethiopia/Seibersdorf/-)</name>
    <name type="common">GHV</name>
    <dbReference type="NCBI Taxonomy" id="379529"/>
    <lineage>
        <taxon>Viruses</taxon>
        <taxon>Viruses incertae sedis</taxon>
        <taxon>Naldaviricetes</taxon>
        <taxon>Lefavirales</taxon>
        <taxon>Hytrosaviridae</taxon>
        <taxon>Glossinavirus</taxon>
        <taxon>Glossinavirus glopallidipedis</taxon>
    </lineage>
</organism>
<dbReference type="OrthoDB" id="12499at10239"/>
<accession>B0YLK2</accession>
<dbReference type="InterPro" id="IPR015797">
    <property type="entry name" value="NUDIX_hydrolase-like_dom_sf"/>
</dbReference>
<proteinExistence type="predicted"/>
<dbReference type="EMBL" id="EF568108">
    <property type="protein sequence ID" value="ABQ08821.1"/>
    <property type="molecule type" value="Genomic_DNA"/>
</dbReference>
<dbReference type="RefSeq" id="YP_001686996.1">
    <property type="nucleotide sequence ID" value="NC_010356.1"/>
</dbReference>
<dbReference type="GeneID" id="5950939"/>
<dbReference type="KEGG" id="vg:5950939"/>
<protein>
    <submittedName>
        <fullName evidence="1">ADP-pyrophosphatase-like protein</fullName>
    </submittedName>
</protein>
<organismHost>
    <name type="scientific">Glossina</name>
    <name type="common">tsetse flies</name>
    <dbReference type="NCBI Taxonomy" id="7393"/>
</organismHost>
<dbReference type="Proteomes" id="UP000011301">
    <property type="component" value="Segment"/>
</dbReference>
<evidence type="ECO:0000313" key="2">
    <source>
        <dbReference type="Proteomes" id="UP000011301"/>
    </source>
</evidence>
<reference evidence="1 2" key="1">
    <citation type="journal article" date="2007" name="J. Virol. Methods">
        <title>Development of a non-destructive PCR method for detection of the salivary gland hypertrophy virus (SGHV) in tsetse flies.</title>
        <authorList>
            <person name="Abd-Alla A."/>
            <person name="Bossin H."/>
            <person name="Cousserans F."/>
            <person name="Parker A."/>
            <person name="Bergoin M."/>
            <person name="Robinson A."/>
        </authorList>
    </citation>
    <scope>NUCLEOTIDE SEQUENCE [LARGE SCALE GENOMIC DNA]</scope>
    <source>
        <strain evidence="2">Isolate Glossina pallidipes/Ethiopia/Seibersdorf/-</strain>
    </source>
</reference>
<sequence length="263" mass="31480">MINCNCDYKAKIKYGSGVFIFEKTTASVFILKRTLPYKNSIISDNNTFIEQYSLPRGKYLSKNEPTLICGIREFMEECGVFFKKFEIFPKTFKLWWHDPINIHWEYEISIIIVYINDIFTFNESYCSSLLNIIRTELNNYYPLLKYNDDFKVINYYKSKKCISLDLNKIIKNGYLKNVKFQNHDNDNIFKIINKNNKSTSSTHARVFENIEAYLVKIKIYFILIRKQLKLYHSSNYIEFLNFISKKIWVNIKTQTKPVSHWEV</sequence>
<gene>
    <name evidence="1" type="ORF">SGHV048</name>
</gene>
<dbReference type="SUPFAM" id="SSF55811">
    <property type="entry name" value="Nudix"/>
    <property type="match status" value="1"/>
</dbReference>
<evidence type="ECO:0000313" key="1">
    <source>
        <dbReference type="EMBL" id="ABQ08821.1"/>
    </source>
</evidence>
<name>B0YLK2_GHVS</name>
<keyword evidence="2" id="KW-1185">Reference proteome</keyword>